<dbReference type="Proteomes" id="UP000636800">
    <property type="component" value="Chromosome 1"/>
</dbReference>
<sequence>MGGEEKELGIEEEFEELDEEFKEELKVLEDAELKEEELEKQLKELKGGGI</sequence>
<accession>A0A835S148</accession>
<evidence type="ECO:0000256" key="1">
    <source>
        <dbReference type="SAM" id="Coils"/>
    </source>
</evidence>
<gene>
    <name evidence="2" type="ORF">HPP92_002872</name>
</gene>
<dbReference type="EMBL" id="JADCNL010000001">
    <property type="protein sequence ID" value="KAG0498181.1"/>
    <property type="molecule type" value="Genomic_DNA"/>
</dbReference>
<feature type="coiled-coil region" evidence="1">
    <location>
        <begin position="11"/>
        <end position="48"/>
    </location>
</feature>
<feature type="non-terminal residue" evidence="2">
    <location>
        <position position="50"/>
    </location>
</feature>
<comment type="caution">
    <text evidence="2">The sequence shown here is derived from an EMBL/GenBank/DDBJ whole genome shotgun (WGS) entry which is preliminary data.</text>
</comment>
<dbReference type="AlphaFoldDB" id="A0A835S148"/>
<evidence type="ECO:0000313" key="2">
    <source>
        <dbReference type="EMBL" id="KAG0498181.1"/>
    </source>
</evidence>
<organism evidence="2 3">
    <name type="scientific">Vanilla planifolia</name>
    <name type="common">Vanilla</name>
    <dbReference type="NCBI Taxonomy" id="51239"/>
    <lineage>
        <taxon>Eukaryota</taxon>
        <taxon>Viridiplantae</taxon>
        <taxon>Streptophyta</taxon>
        <taxon>Embryophyta</taxon>
        <taxon>Tracheophyta</taxon>
        <taxon>Spermatophyta</taxon>
        <taxon>Magnoliopsida</taxon>
        <taxon>Liliopsida</taxon>
        <taxon>Asparagales</taxon>
        <taxon>Orchidaceae</taxon>
        <taxon>Vanilloideae</taxon>
        <taxon>Vanilleae</taxon>
        <taxon>Vanilla</taxon>
    </lineage>
</organism>
<name>A0A835S148_VANPL</name>
<proteinExistence type="predicted"/>
<protein>
    <submittedName>
        <fullName evidence="2">Uncharacterized protein</fullName>
    </submittedName>
</protein>
<dbReference type="OrthoDB" id="408728at2759"/>
<keyword evidence="1" id="KW-0175">Coiled coil</keyword>
<evidence type="ECO:0000313" key="3">
    <source>
        <dbReference type="Proteomes" id="UP000636800"/>
    </source>
</evidence>
<keyword evidence="3" id="KW-1185">Reference proteome</keyword>
<reference evidence="2 3" key="1">
    <citation type="journal article" date="2020" name="Nat. Food">
        <title>A phased Vanilla planifolia genome enables genetic improvement of flavour and production.</title>
        <authorList>
            <person name="Hasing T."/>
            <person name="Tang H."/>
            <person name="Brym M."/>
            <person name="Khazi F."/>
            <person name="Huang T."/>
            <person name="Chambers A.H."/>
        </authorList>
    </citation>
    <scope>NUCLEOTIDE SEQUENCE [LARGE SCALE GENOMIC DNA]</scope>
    <source>
        <tissue evidence="2">Leaf</tissue>
    </source>
</reference>